<feature type="domain" description="FAT" evidence="20">
    <location>
        <begin position="2915"/>
        <end position="3594"/>
    </location>
</feature>
<evidence type="ECO:0000256" key="6">
    <source>
        <dbReference type="ARBA" id="ARBA00022527"/>
    </source>
</evidence>
<feature type="domain" description="FATC" evidence="21">
    <location>
        <begin position="4152"/>
        <end position="4184"/>
    </location>
</feature>
<evidence type="ECO:0000256" key="4">
    <source>
        <dbReference type="ARBA" id="ARBA00018077"/>
    </source>
</evidence>
<evidence type="ECO:0000259" key="21">
    <source>
        <dbReference type="PROSITE" id="PS51190"/>
    </source>
</evidence>
<organism evidence="22 23">
    <name type="scientific">Fukomys damarensis</name>
    <name type="common">Damaraland mole rat</name>
    <name type="synonym">Cryptomys damarensis</name>
    <dbReference type="NCBI Taxonomy" id="885580"/>
    <lineage>
        <taxon>Eukaryota</taxon>
        <taxon>Metazoa</taxon>
        <taxon>Chordata</taxon>
        <taxon>Craniata</taxon>
        <taxon>Vertebrata</taxon>
        <taxon>Euteleostomi</taxon>
        <taxon>Mammalia</taxon>
        <taxon>Eutheria</taxon>
        <taxon>Euarchontoglires</taxon>
        <taxon>Glires</taxon>
        <taxon>Rodentia</taxon>
        <taxon>Hystricomorpha</taxon>
        <taxon>Bathyergidae</taxon>
        <taxon>Fukomys</taxon>
    </lineage>
</organism>
<feature type="region of interest" description="Disordered" evidence="18">
    <location>
        <begin position="3210"/>
        <end position="3230"/>
    </location>
</feature>
<reference evidence="22 23" key="1">
    <citation type="submission" date="2013-11" db="EMBL/GenBank/DDBJ databases">
        <title>The Damaraland mole rat (Fukomys damarensis) genome and evolution of African mole rats.</title>
        <authorList>
            <person name="Gladyshev V.N."/>
            <person name="Fang X."/>
        </authorList>
    </citation>
    <scope>NUCLEOTIDE SEQUENCE [LARGE SCALE GENOMIC DNA]</scope>
    <source>
        <tissue evidence="22">Liver</tissue>
    </source>
</reference>
<dbReference type="SMART" id="SM01343">
    <property type="entry name" value="FATC"/>
    <property type="match status" value="1"/>
</dbReference>
<keyword evidence="11" id="KW-0227">DNA damage</keyword>
<dbReference type="InterPro" id="IPR036940">
    <property type="entry name" value="PI3/4_kinase_cat_sf"/>
</dbReference>
<dbReference type="SMART" id="SM01344">
    <property type="entry name" value="NUC194"/>
    <property type="match status" value="1"/>
</dbReference>
<dbReference type="PROSITE" id="PS50290">
    <property type="entry name" value="PI3_4_KINASE_3"/>
    <property type="match status" value="1"/>
</dbReference>
<dbReference type="Gene3D" id="3.30.1010.10">
    <property type="entry name" value="Phosphatidylinositol 3-kinase Catalytic Subunit, Chain A, domain 4"/>
    <property type="match status" value="1"/>
</dbReference>
<keyword evidence="10" id="KW-0547">Nucleotide-binding</keyword>
<evidence type="ECO:0000259" key="19">
    <source>
        <dbReference type="PROSITE" id="PS50290"/>
    </source>
</evidence>
<dbReference type="EMBL" id="KN122397">
    <property type="protein sequence ID" value="KFO30569.1"/>
    <property type="molecule type" value="Genomic_DNA"/>
</dbReference>
<evidence type="ECO:0000259" key="20">
    <source>
        <dbReference type="PROSITE" id="PS51189"/>
    </source>
</evidence>
<dbReference type="InterPro" id="IPR014009">
    <property type="entry name" value="PIK_FAT"/>
</dbReference>
<dbReference type="Pfam" id="PF02260">
    <property type="entry name" value="FATC"/>
    <property type="match status" value="1"/>
</dbReference>
<keyword evidence="7" id="KW-0597">Phosphoprotein</keyword>
<dbReference type="InterPro" id="IPR011009">
    <property type="entry name" value="Kinase-like_dom_sf"/>
</dbReference>
<feature type="domain" description="PI3K/PI4K catalytic" evidence="19">
    <location>
        <begin position="3777"/>
        <end position="4109"/>
    </location>
</feature>
<accession>A0A091DEJ4</accession>
<dbReference type="InterPro" id="IPR000403">
    <property type="entry name" value="PI3/4_kinase_cat_dom"/>
</dbReference>
<keyword evidence="14" id="KW-0067">ATP-binding</keyword>
<dbReference type="Gene3D" id="1.10.1070.11">
    <property type="entry name" value="Phosphatidylinositol 3-/4-kinase, catalytic domain"/>
    <property type="match status" value="1"/>
</dbReference>
<evidence type="ECO:0000256" key="1">
    <source>
        <dbReference type="ARBA" id="ARBA00004604"/>
    </source>
</evidence>
<name>A0A091DEJ4_FUKDA</name>
<evidence type="ECO:0000256" key="3">
    <source>
        <dbReference type="ARBA" id="ARBA00012513"/>
    </source>
</evidence>
<dbReference type="GO" id="GO:0000723">
    <property type="term" value="P:telomere maintenance"/>
    <property type="evidence" value="ECO:0007669"/>
    <property type="project" value="UniProtKB-ARBA"/>
</dbReference>
<evidence type="ECO:0000256" key="7">
    <source>
        <dbReference type="ARBA" id="ARBA00022553"/>
    </source>
</evidence>
<dbReference type="Pfam" id="PF19704">
    <property type="entry name" value="DNAPKcs_CC5"/>
    <property type="match status" value="1"/>
</dbReference>
<evidence type="ECO:0000256" key="13">
    <source>
        <dbReference type="ARBA" id="ARBA00022803"/>
    </source>
</evidence>
<evidence type="ECO:0000256" key="12">
    <source>
        <dbReference type="ARBA" id="ARBA00022777"/>
    </source>
</evidence>
<dbReference type="GO" id="GO:0006303">
    <property type="term" value="P:double-strand break repair via nonhomologous end joining"/>
    <property type="evidence" value="ECO:0007669"/>
    <property type="project" value="InterPro"/>
</dbReference>
<evidence type="ECO:0000256" key="2">
    <source>
        <dbReference type="ARBA" id="ARBA00011031"/>
    </source>
</evidence>
<dbReference type="GO" id="GO:0033152">
    <property type="term" value="P:immunoglobulin V(D)J recombination"/>
    <property type="evidence" value="ECO:0007669"/>
    <property type="project" value="TreeGrafter"/>
</dbReference>
<dbReference type="SMART" id="SM00146">
    <property type="entry name" value="PI3Kc"/>
    <property type="match status" value="1"/>
</dbReference>
<proteinExistence type="inferred from homology"/>
<dbReference type="SUPFAM" id="SSF56112">
    <property type="entry name" value="Protein kinase-like (PK-like)"/>
    <property type="match status" value="1"/>
</dbReference>
<keyword evidence="12 22" id="KW-0418">Kinase</keyword>
<dbReference type="GO" id="GO:0004677">
    <property type="term" value="F:DNA-dependent protein kinase activity"/>
    <property type="evidence" value="ECO:0007669"/>
    <property type="project" value="InterPro"/>
</dbReference>
<keyword evidence="13" id="KW-0802">TPR repeat</keyword>
<dbReference type="PANTHER" id="PTHR11139">
    <property type="entry name" value="ATAXIA TELANGIECTASIA MUTATED ATM -RELATED"/>
    <property type="match status" value="1"/>
</dbReference>
<dbReference type="STRING" id="885580.ENSFDAP00000000236"/>
<feature type="region of interest" description="Disordered" evidence="18">
    <location>
        <begin position="2694"/>
        <end position="2723"/>
    </location>
</feature>
<dbReference type="InterPro" id="IPR003151">
    <property type="entry name" value="PIK-rel_kinase_FAT"/>
</dbReference>
<dbReference type="InterPro" id="IPR037706">
    <property type="entry name" value="DNA-PK_dom"/>
</dbReference>
<dbReference type="PROSITE" id="PS51189">
    <property type="entry name" value="FAT"/>
    <property type="match status" value="1"/>
</dbReference>
<sequence>MADSRSSVRGSLLQLQEFLSTADHYSAATSSYQLIRGLGQECVLSTSSAVLGGYRPELCGPLTLRVRLESASPVFFPSYVEFEVSRIFVEEYKKTILFPPIIRREFRDCREEALKFLCIFLEKIGQKIVPYSLDIKLLQTLRSSRVMDEFKVGELFNKFYGELALKTKVSDTVLEKVYELLGVLGEVHPSEMINYSENLFRAFLGELKTQMTSAVREPKLPVVAGCLKGLTSLLCNFTKSMEEDPQTSREIFDFALKAICPQISYMVAKDAEAHKSKLQYFMEQFYGIIRSIDSNSKELSIAIRGYGLFAEPCKVLNAKDVDFMYVELIQRCKQMFLTETDTVDDHVYQMPSFLQSIASVLLYLDTVPEVYTPVLEHLMVVQIDSFPQYSPKMQSVCCKAIVKVFLALAEKGPLLWNCIGTVVHQGLIRICSKPVVLQKGADSESEHQRASGEVRTGKWKVPTYKDYVDLFRQLLSCDQMMDFVLADETFLFVNSSLQSLNRLLYDEFVKSVLKIVEKLDLTLEKQTGEQEDGNEATGIWVIPTSDPAANLHPARPKDFSAFINLVEFCREILPEKQVRFFEPWVYSFSYELILQSTRLPLISGFYKLLAIGVRNAKKMKYFEGVSSKSLKHCPEDPEKYSCFALVAKFGKEVSVKMKQYKDELLASCLTFVLSLPHDIIELDMKAYVPALQMAFKLGLSYTPLAEVGLSALKEWSLHIHKNVIQPYYKDILPCLNGYLKTSTLSDETKNIWEVSALSQAAQKGFSNVVLKHLKKTKNLPSNEAVSLEEIRIRVVQMLGSLGGQINKNLVTAASSDEMMKKCVAWDREKRLRFAVPFREMKPIIYLDVFLPRVTELALSTSDRQTKVAACELLHSIVMFMLGKATQIPEGGEGLPPLYQLYKHTFPVLLRLACDVDQVTRQLYEPLVMQLIHWFTNNKKFESQDTVALLEAILDGIVDPVDSTLRDFCGQCIREFLKWSIKQTTPQQQEKSPVNTKSLFKRLYSFALHPNAFKRLGASLAFNNIYREFRFGRKYSATDDQGFGCCGQVRVTSSISDIVESFVLGEPQLDFFLKLPADSYMENGSEWDRMEREEESLVEQFVFEALVIYMESLALAHTDEKSLGTVQQCCDVIDHLRRIIEKKHASLNKAKKRRLPRGFPPSTSLCLLDLVRWLLAHCGRPQTECRHKSIELFYKFVPLLPGNKSPSLWLKDVIKKEDISFLINTFEGGGSSCNRLSGILAQPTLFHLEGPFSLRAALQWLDLLLAALECYNTFIEEKTVEAHEVLGTKAYSSLWKSVAFFLESIAMNDITAAEKCFGTGAAGSQPSPHEEERYNYSKCTVVVRIMEFTATVLNTSPEGWKLLEKDLCNTNLMKIVVRTVCEPVNIGFNISDVQVMDHLPSVCVNLMKALKKSPYKDILETHLRENITAQSVEELCAVDLYGPDAHLERTKLASVVSACKQLHRAGFLHVVSLSQSPALHHSIGMRLLSLVYEGIAPGEERQCLLSLDPSCKRLANGLLELAFAFGGLCEHLVSLLLNATLLSTPSSHSSQRSIISFSHGEYFYSLFSETINAELLKNLDLVVSELMKSSMDNPKMVSTILNGMLDQSFRDRTTQKHRGLKLVTIILQNWRKCDSWWSKDSTSENKMAVLALLAKILQIDSSVSLNINHSSFPEVFATYASLLADSKLGLHLKGQAVILLPFFTSLTGGYLEDLKGVLENLIVSNFPMKSDEFPPGTLRYNNYVDCMKKFLGALELSQSPILLQLMTEILCREQQHVMEELFQTTFKRIASRSLCATQSDLLESVYKMFRRNDLLSNKTRQAFVDRCLLTLLWHCSLDALREFFSKIMVDAIDTLKSRFTKLNESTFDTQITKKMGYYKMLEVMYSRLSKDDVHSKESKINQVFHGSCVTEGNELTKTLVKLCHDAFTENMAGENQLLERRRLYHCAAYNCAISVICCVFNELKFYQGFLFSEKPEKNLLIFENLIDLNRCYVFPIEVEVPMERKKKYIEIRKEAREAANEDSDGPHYMSSLSYMANSSLSEEMSQFDFSTGVQSYSYNSQDPKSTTGHFQRQESHDPKIQDDVLELEMDELNQHECMATMTALIKHMQRNLSCPKGEESSMPKDLPSWMKFLHDKLGNLSVPLNIRLFLAKLIINAEEVFRPYAKHWLGPLLQLAVSENNGGEGIHYMVVEIVATVLSWTGVATPTGVPKDEVLANRLLYFLMKHVFHPKRAVFRHNLEIIKTLVECWKDCLSIPYRLIFERFSSQDPNSKDNSVGIQLLGIVMANSLPPCDPKCGIESTKYFQALVNNMSFVKYKEVYAAAAEVLGLILQYITKKKNILEESVCELVVKQLRQHQNTREDKFIVCLNKAVKGFPPLADRFLNSVFFLLPKLHGVMKTLCLEVILCRAEEIPELYLQLKSKDFIQVMRHRDDERQKVCLDIIYKMMAKLKPVELQELLNPIVEFISHPSPMCREQMYNILMWIYDNYRDPESQKDDDSQEIFRLAKDVLIQGLIDENLGLQLIIRNFWSHETRLPSNILDRLLALNSLYSPKIEGHFLSLATNFLLEMTSMSPDYPNLMFEHPLSECEFQECTIDPDWRFRSTILTPMFVETQASPSTLQTHSLDDSFPAQGPKSGQVRATQQQYDFTPTQTAEGRSSFNWLTGSSIDPLADYTMPSLSSDSLSSSLLFAHKRSEKSQRVPSKSVGPNFGEKRLSLPGDEVDNKVKDTDNRAEILRLRRRFLKNQEKLSLIYAKKGIVEQKREKEIKSELKMKQDAHIILYRSYRHGDLPDIQIQYSSLITPLQAVAQRDPLIAKQLFSSLFSGILKEMDRFKTVSEKNNITHKLLQDFNHFLSTTFLFFPPFVSCIQEISCQHPDLLSLDPASVRTGSLASLQQPGGIRLLEEALLHLAPAELPAKRVRGKTCLPPDTLRWMELAKLYRSIGEYDVLRGIFSNEIGTKQVTQNALLAEARSDYSEAARQYNEALNKQEWVDGEPSEAEKDFWELASLDCYNHLSEWKSLEYCSTASVDSESPPDLSKMWNEPFYQETYLPYMIRSKLKLLLRGEGNQSLLSFMDEAMRRELQQALTELQYSQELSLLYILQDDLDRAKYYVDKGIQIFIQNYSSIDVLLHRSRLIKLQSVQALTEIQEFISFISKQGNLSSQVSLKRLLKTWTNRYPDAKMDPMNIWDDIITNRCFFLSKIEEKLSPLSDDSMSVDEDEGHSDRRDGDELEEGVTSLIQSCRFSMKMKMTESAWQQNNFSLAMKLLKEMHKESKTRADWQVQWVQSYCRLSHCRSRAQRPPEQILTVLKTVSLLADENATSSYLNKNILASCDQNILLGTTFRIMADALSSDPALLADMEGSKARQILELSGSSTDSAERVIVGLYQRAFLHLSKAVQAVEGEAQPSCWSYGPVAGVTDAYMTLVDFCDEQLRKAEEHASGESKKEETIVNSAELKVYPALVVEKMLKALKLNSTDARLKFPRLLQIVEQYPEETLSLMTKELLLSPERPSEFQMTSPILVSPVPAGSTISSGVQDLLSGISSIPCWQFIGWISHMVALLDKEEASAVQHTVEEIAENYPQAIVYPFIISSESYSFKDTSAGHKNKEFVARIKSKLDQGEVIQDFINALEQLSNPDLLFKDWVADIKDELGKNPVNKRNIEKLYGKMYAALGNPQAPGLGPFRRRFIQAFGKEFDKHFGNGGSKLSKMKLGDFSDITDELLSKMKNYSEPPGNLKECSPWMSEFKVEFLRNELEIPGQYHGRGKPLPEYHARISGFDERIKVMNSIRRPKHIVIRGHNEREYPFLVKGGEDLRQDQRIEQLFEIMNVILSRDAACSQRNMQLRTYCVVPMTSRLGLIEWIENTFTLKDILLNNMSQEEKAAYLSNDIRAPIIDYKEWLAKMSGKYDAAAYVLMYKGANRTETVMAFRKRESKVPADLLKRAFVKMSTGPEAFLALRSHFSTSHALLCISHWLLGIGDRHLNNFMVTMETGGIIGIDFGHAFGSATQFLPVPELMPFRLTRQFINLMLPMKETGLVYSVMVHALRAFRSDADLLTSTMDVFIREPSFDWKNFEQKMLKKGGSWIQKVNVTDQNWYPRQKICYAKRKLAGANPAVITCDELFLGHEKSPAFGSYTAVARGSRDHNIRAREPESGLSEETQVKCLLDQATDPNILGRAWRGWEPWL</sequence>
<dbReference type="CDD" id="cd05172">
    <property type="entry name" value="PIKKc_DNA-PK"/>
    <property type="match status" value="1"/>
</dbReference>
<keyword evidence="6" id="KW-0723">Serine/threonine-protein kinase</keyword>
<evidence type="ECO:0000256" key="18">
    <source>
        <dbReference type="SAM" id="MobiDB-lite"/>
    </source>
</evidence>
<gene>
    <name evidence="22" type="ORF">H920_07947</name>
</gene>
<evidence type="ECO:0000256" key="14">
    <source>
        <dbReference type="ARBA" id="ARBA00022840"/>
    </source>
</evidence>
<dbReference type="eggNOG" id="KOG0891">
    <property type="taxonomic scope" value="Eukaryota"/>
</dbReference>
<feature type="compositionally biased region" description="Polar residues" evidence="18">
    <location>
        <begin position="2057"/>
        <end position="2069"/>
    </location>
</feature>
<dbReference type="PROSITE" id="PS51190">
    <property type="entry name" value="FATC"/>
    <property type="match status" value="1"/>
</dbReference>
<keyword evidence="9" id="KW-0677">Repeat</keyword>
<keyword evidence="15" id="KW-0234">DNA repair</keyword>
<dbReference type="Pfam" id="PF08163">
    <property type="entry name" value="DNAPKcs_CC3"/>
    <property type="match status" value="1"/>
</dbReference>
<dbReference type="PANTHER" id="PTHR11139:SF68">
    <property type="entry name" value="DNA-DEPENDENT PROTEIN KINASE CATALYTIC SUBUNIT"/>
    <property type="match status" value="1"/>
</dbReference>
<comment type="subcellular location">
    <subcellularLocation>
        <location evidence="1">Nucleus</location>
        <location evidence="1">Nucleolus</location>
    </subcellularLocation>
</comment>
<evidence type="ECO:0000256" key="16">
    <source>
        <dbReference type="ARBA" id="ARBA00023242"/>
    </source>
</evidence>
<evidence type="ECO:0000256" key="8">
    <source>
        <dbReference type="ARBA" id="ARBA00022679"/>
    </source>
</evidence>
<dbReference type="Pfam" id="PF02259">
    <property type="entry name" value="FAT"/>
    <property type="match status" value="1"/>
</dbReference>
<evidence type="ECO:0000256" key="5">
    <source>
        <dbReference type="ARBA" id="ARBA00022517"/>
    </source>
</evidence>
<dbReference type="InterPro" id="IPR050517">
    <property type="entry name" value="DDR_Repair_Kinase"/>
</dbReference>
<evidence type="ECO:0000313" key="23">
    <source>
        <dbReference type="Proteomes" id="UP000028990"/>
    </source>
</evidence>
<dbReference type="InterPro" id="IPR016024">
    <property type="entry name" value="ARM-type_fold"/>
</dbReference>
<feature type="region of interest" description="Disordered" evidence="18">
    <location>
        <begin position="2619"/>
        <end position="2641"/>
    </location>
</feature>
<evidence type="ECO:0000256" key="17">
    <source>
        <dbReference type="ARBA" id="ARBA00080833"/>
    </source>
</evidence>
<keyword evidence="5" id="KW-0690">Ribosome biogenesis</keyword>
<evidence type="ECO:0000256" key="15">
    <source>
        <dbReference type="ARBA" id="ARBA00023204"/>
    </source>
</evidence>
<evidence type="ECO:0000256" key="9">
    <source>
        <dbReference type="ARBA" id="ARBA00022737"/>
    </source>
</evidence>
<dbReference type="Proteomes" id="UP000028990">
    <property type="component" value="Unassembled WGS sequence"/>
</dbReference>
<dbReference type="FunFam" id="3.30.1010.10:FF:000013">
    <property type="entry name" value="Protein kinase, DNA-activated, catalytic subunit"/>
    <property type="match status" value="1"/>
</dbReference>
<feature type="region of interest" description="Disordered" evidence="18">
    <location>
        <begin position="2057"/>
        <end position="2076"/>
    </location>
</feature>
<dbReference type="GO" id="GO:0008630">
    <property type="term" value="P:intrinsic apoptotic signaling pathway in response to DNA damage"/>
    <property type="evidence" value="ECO:0007669"/>
    <property type="project" value="TreeGrafter"/>
</dbReference>
<dbReference type="InterPro" id="IPR046803">
    <property type="entry name" value="DNAPKcs_CC1-2"/>
</dbReference>
<dbReference type="PROSITE" id="PS00916">
    <property type="entry name" value="PI3_4_KINASE_2"/>
    <property type="match status" value="1"/>
</dbReference>
<dbReference type="GO" id="GO:0005730">
    <property type="term" value="C:nucleolus"/>
    <property type="evidence" value="ECO:0007669"/>
    <property type="project" value="UniProtKB-SubCell"/>
</dbReference>
<evidence type="ECO:0000256" key="10">
    <source>
        <dbReference type="ARBA" id="ARBA00022741"/>
    </source>
</evidence>
<dbReference type="EC" id="2.7.11.1" evidence="3"/>
<protein>
    <recommendedName>
        <fullName evidence="4">DNA-dependent protein kinase catalytic subunit</fullName>
        <ecNumber evidence="3">2.7.11.1</ecNumber>
    </recommendedName>
    <alternativeName>
        <fullName evidence="17">p460</fullName>
    </alternativeName>
</protein>
<keyword evidence="16" id="KW-0539">Nucleus</keyword>
<dbReference type="InterPro" id="IPR018936">
    <property type="entry name" value="PI3/4_kinase_CS"/>
</dbReference>
<keyword evidence="23" id="KW-1185">Reference proteome</keyword>
<dbReference type="Pfam" id="PF20502">
    <property type="entry name" value="DNAPKcs_CC1-2"/>
    <property type="match status" value="2"/>
</dbReference>
<evidence type="ECO:0000313" key="22">
    <source>
        <dbReference type="EMBL" id="KFO30569.1"/>
    </source>
</evidence>
<comment type="similarity">
    <text evidence="2">Belongs to the PI3/PI4-kinase family.</text>
</comment>
<dbReference type="FunFam" id="1.10.1070.11:FF:000018">
    <property type="entry name" value="DNA-dependent protein kinase catalytic subunit"/>
    <property type="match status" value="1"/>
</dbReference>
<dbReference type="PROSITE" id="PS00915">
    <property type="entry name" value="PI3_4_KINASE_1"/>
    <property type="match status" value="1"/>
</dbReference>
<dbReference type="GO" id="GO:0005524">
    <property type="term" value="F:ATP binding"/>
    <property type="evidence" value="ECO:0007669"/>
    <property type="project" value="UniProtKB-KW"/>
</dbReference>
<dbReference type="GO" id="GO:0042254">
    <property type="term" value="P:ribosome biogenesis"/>
    <property type="evidence" value="ECO:0007669"/>
    <property type="project" value="UniProtKB-KW"/>
</dbReference>
<dbReference type="InterPro" id="IPR012582">
    <property type="entry name" value="DNAPKcs_CC3"/>
</dbReference>
<dbReference type="InterPro" id="IPR045581">
    <property type="entry name" value="DNAPKcs_CC5"/>
</dbReference>
<keyword evidence="8" id="KW-0808">Transferase</keyword>
<dbReference type="Pfam" id="PF20500">
    <property type="entry name" value="DNA-PKcs_N"/>
    <property type="match status" value="2"/>
</dbReference>
<dbReference type="Pfam" id="PF00454">
    <property type="entry name" value="PI3_PI4_kinase"/>
    <property type="match status" value="1"/>
</dbReference>
<dbReference type="InterPro" id="IPR046804">
    <property type="entry name" value="DNA-PKcs_N"/>
</dbReference>
<dbReference type="SUPFAM" id="SSF48371">
    <property type="entry name" value="ARM repeat"/>
    <property type="match status" value="3"/>
</dbReference>
<dbReference type="InterPro" id="IPR003152">
    <property type="entry name" value="FATC_dom"/>
</dbReference>
<evidence type="ECO:0000256" key="11">
    <source>
        <dbReference type="ARBA" id="ARBA00022763"/>
    </source>
</evidence>